<dbReference type="EMBL" id="JAHZIK010000892">
    <property type="protein sequence ID" value="MBW7457571.1"/>
    <property type="molecule type" value="Genomic_DNA"/>
</dbReference>
<accession>A0ABS7C9I3</accession>
<organism evidence="2 3">
    <name type="scientific">Paenibacillus sepulcri</name>
    <dbReference type="NCBI Taxonomy" id="359917"/>
    <lineage>
        <taxon>Bacteria</taxon>
        <taxon>Bacillati</taxon>
        <taxon>Bacillota</taxon>
        <taxon>Bacilli</taxon>
        <taxon>Bacillales</taxon>
        <taxon>Paenibacillaceae</taxon>
        <taxon>Paenibacillus</taxon>
    </lineage>
</organism>
<reference evidence="2 3" key="1">
    <citation type="submission" date="2021-07" db="EMBL/GenBank/DDBJ databases">
        <title>Paenibacillus radiodurans sp. nov., isolated from the southeastern edge of Tengger Desert.</title>
        <authorList>
            <person name="Zhang G."/>
        </authorList>
    </citation>
    <scope>NUCLEOTIDE SEQUENCE [LARGE SCALE GENOMIC DNA]</scope>
    <source>
        <strain evidence="2 3">CCM 7311</strain>
    </source>
</reference>
<dbReference type="InterPro" id="IPR001763">
    <property type="entry name" value="Rhodanese-like_dom"/>
</dbReference>
<dbReference type="CDD" id="cd03811">
    <property type="entry name" value="GT4_GT28_WabH-like"/>
    <property type="match status" value="1"/>
</dbReference>
<dbReference type="RefSeq" id="WP_210037992.1">
    <property type="nucleotide sequence ID" value="NZ_JBHLVU010000022.1"/>
</dbReference>
<evidence type="ECO:0000313" key="3">
    <source>
        <dbReference type="Proteomes" id="UP001519887"/>
    </source>
</evidence>
<dbReference type="Pfam" id="PF00534">
    <property type="entry name" value="Glycos_transf_1"/>
    <property type="match status" value="1"/>
</dbReference>
<protein>
    <submittedName>
        <fullName evidence="2">Glycosyltransferase</fullName>
    </submittedName>
</protein>
<name>A0ABS7C9I3_9BACL</name>
<evidence type="ECO:0000313" key="2">
    <source>
        <dbReference type="EMBL" id="MBW7457571.1"/>
    </source>
</evidence>
<dbReference type="PROSITE" id="PS50206">
    <property type="entry name" value="RHODANESE_3"/>
    <property type="match status" value="1"/>
</dbReference>
<feature type="domain" description="Rhodanese" evidence="1">
    <location>
        <begin position="244"/>
        <end position="279"/>
    </location>
</feature>
<gene>
    <name evidence="2" type="ORF">K0U00_26360</name>
</gene>
<dbReference type="PANTHER" id="PTHR12526">
    <property type="entry name" value="GLYCOSYLTRANSFERASE"/>
    <property type="match status" value="1"/>
</dbReference>
<dbReference type="SUPFAM" id="SSF53756">
    <property type="entry name" value="UDP-Glycosyltransferase/glycogen phosphorylase"/>
    <property type="match status" value="1"/>
</dbReference>
<keyword evidence="3" id="KW-1185">Reference proteome</keyword>
<comment type="caution">
    <text evidence="2">The sequence shown here is derived from an EMBL/GenBank/DDBJ whole genome shotgun (WGS) entry which is preliminary data.</text>
</comment>
<proteinExistence type="predicted"/>
<evidence type="ECO:0000259" key="1">
    <source>
        <dbReference type="PROSITE" id="PS50206"/>
    </source>
</evidence>
<sequence length="403" mass="45534">MKNVLIASYDMEVGGVERSLASMLEAFDYDRHAIDVMLCRHQGDFMDLLPDRIRLMGEIRAYSTFRKPIREIFTEGQWFLGLSRALSKLQADWTGRRKGLSEPGYLQMQLMWKYALPFLPRVEQSYDAAISYLWPHYFVADKVNAATKIAWIHTDYSMVEANPELDLAMWDKFHYIVAVSEACRQSFLSRYESLSSKLFVIENITSPAFVRSMAGGPAANPMDRDSRFKLLTVARLSHAKGIDQAVQALKLLRDRGFPDIAWYVVGYGGDEALIRDLIRGNGLEDSFILLGKQTNPYPYIRSCDLYVQPSRYEGKAVTVTEAKIIGKPILITNYSTAHSQVVDGYDGCIADMSIEGIADGIQRLYRDEALRAHLAGTCIHTDYSNGSELEKLYSLIGVRKEGA</sequence>
<dbReference type="Gene3D" id="3.40.50.2000">
    <property type="entry name" value="Glycogen Phosphorylase B"/>
    <property type="match status" value="2"/>
</dbReference>
<dbReference type="Proteomes" id="UP001519887">
    <property type="component" value="Unassembled WGS sequence"/>
</dbReference>
<dbReference type="InterPro" id="IPR001296">
    <property type="entry name" value="Glyco_trans_1"/>
</dbReference>
<dbReference type="PANTHER" id="PTHR12526:SF630">
    <property type="entry name" value="GLYCOSYLTRANSFERASE"/>
    <property type="match status" value="1"/>
</dbReference>